<dbReference type="PANTHER" id="PTHR10846:SF8">
    <property type="entry name" value="INNER MEMBRANE PROTEIN YRBG"/>
    <property type="match status" value="1"/>
</dbReference>
<keyword evidence="3 5" id="KW-1133">Transmembrane helix</keyword>
<comment type="subcellular location">
    <subcellularLocation>
        <location evidence="1">Membrane</location>
        <topology evidence="1">Multi-pass membrane protein</topology>
    </subcellularLocation>
</comment>
<evidence type="ECO:0000259" key="6">
    <source>
        <dbReference type="Pfam" id="PF01699"/>
    </source>
</evidence>
<dbReference type="GO" id="GO:0008273">
    <property type="term" value="F:calcium, potassium:sodium antiporter activity"/>
    <property type="evidence" value="ECO:0007669"/>
    <property type="project" value="TreeGrafter"/>
</dbReference>
<feature type="transmembrane region" description="Helical" evidence="5">
    <location>
        <begin position="29"/>
        <end position="54"/>
    </location>
</feature>
<dbReference type="GO" id="GO:0005886">
    <property type="term" value="C:plasma membrane"/>
    <property type="evidence" value="ECO:0007669"/>
    <property type="project" value="TreeGrafter"/>
</dbReference>
<dbReference type="InterPro" id="IPR004837">
    <property type="entry name" value="NaCa_Exmemb"/>
</dbReference>
<evidence type="ECO:0000313" key="8">
    <source>
        <dbReference type="Proteomes" id="UP000366872"/>
    </source>
</evidence>
<evidence type="ECO:0000256" key="4">
    <source>
        <dbReference type="ARBA" id="ARBA00023136"/>
    </source>
</evidence>
<name>A0A6C2UBG2_PONDE</name>
<proteinExistence type="predicted"/>
<dbReference type="Gene3D" id="6.10.280.80">
    <property type="entry name" value="NCX, peripheral helical region"/>
    <property type="match status" value="1"/>
</dbReference>
<dbReference type="PANTHER" id="PTHR10846">
    <property type="entry name" value="SODIUM/POTASSIUM/CALCIUM EXCHANGER"/>
    <property type="match status" value="1"/>
</dbReference>
<evidence type="ECO:0000256" key="3">
    <source>
        <dbReference type="ARBA" id="ARBA00022989"/>
    </source>
</evidence>
<dbReference type="Gene3D" id="1.20.1420.30">
    <property type="entry name" value="NCX, central ion-binding region"/>
    <property type="match status" value="1"/>
</dbReference>
<keyword evidence="2 5" id="KW-0812">Transmembrane</keyword>
<feature type="domain" description="Sodium/calcium exchanger membrane region" evidence="6">
    <location>
        <begin position="2"/>
        <end position="125"/>
    </location>
</feature>
<evidence type="ECO:0000256" key="1">
    <source>
        <dbReference type="ARBA" id="ARBA00004141"/>
    </source>
</evidence>
<dbReference type="InterPro" id="IPR004481">
    <property type="entry name" value="K/Na/Ca-exchanger"/>
</dbReference>
<dbReference type="InterPro" id="IPR044880">
    <property type="entry name" value="NCX_ion-bd_dom_sf"/>
</dbReference>
<dbReference type="Pfam" id="PF01699">
    <property type="entry name" value="Na_Ca_ex"/>
    <property type="match status" value="1"/>
</dbReference>
<sequence length="167" mass="17236">MAIVLFIAGLVLLVLGAEALVRGASRLAAVFGISPLVIGLTVVAFGTSAPELAVGIKAALSSQAGIALGNVVGSNLFNLMGVLGLSSIAAPAGIEVSTAVIRLDLPIMIVVSFACLPVFFTGGIISRREGASCSGTMWRTPYTSFWRHPTTRPCPCSAQRCCISPFR</sequence>
<reference evidence="7 8" key="1">
    <citation type="submission" date="2019-04" db="EMBL/GenBank/DDBJ databases">
        <authorList>
            <person name="Van Vliet M D."/>
        </authorList>
    </citation>
    <scope>NUCLEOTIDE SEQUENCE [LARGE SCALE GENOMIC DNA]</scope>
    <source>
        <strain evidence="7 8">F1</strain>
    </source>
</reference>
<feature type="transmembrane region" description="Helical" evidence="5">
    <location>
        <begin position="66"/>
        <end position="85"/>
    </location>
</feature>
<dbReference type="AlphaFoldDB" id="A0A6C2UBG2"/>
<evidence type="ECO:0000256" key="5">
    <source>
        <dbReference type="SAM" id="Phobius"/>
    </source>
</evidence>
<dbReference type="GO" id="GO:0006874">
    <property type="term" value="P:intracellular calcium ion homeostasis"/>
    <property type="evidence" value="ECO:0007669"/>
    <property type="project" value="TreeGrafter"/>
</dbReference>
<feature type="transmembrane region" description="Helical" evidence="5">
    <location>
        <begin position="105"/>
        <end position="125"/>
    </location>
</feature>
<dbReference type="Proteomes" id="UP000366872">
    <property type="component" value="Unassembled WGS sequence"/>
</dbReference>
<dbReference type="RefSeq" id="WP_222847328.1">
    <property type="nucleotide sequence ID" value="NZ_CAAHFG010000004.1"/>
</dbReference>
<evidence type="ECO:0000313" key="7">
    <source>
        <dbReference type="EMBL" id="VGO16781.1"/>
    </source>
</evidence>
<gene>
    <name evidence="7" type="primary">yrbG_2</name>
    <name evidence="7" type="ORF">PDESU_05373</name>
</gene>
<dbReference type="GO" id="GO:0005262">
    <property type="term" value="F:calcium channel activity"/>
    <property type="evidence" value="ECO:0007669"/>
    <property type="project" value="TreeGrafter"/>
</dbReference>
<protein>
    <submittedName>
        <fullName evidence="7">Inner membrane protein YrbG</fullName>
    </submittedName>
</protein>
<keyword evidence="4 5" id="KW-0472">Membrane</keyword>
<evidence type="ECO:0000256" key="2">
    <source>
        <dbReference type="ARBA" id="ARBA00022692"/>
    </source>
</evidence>
<dbReference type="EMBL" id="CAAHFG010000004">
    <property type="protein sequence ID" value="VGO16781.1"/>
    <property type="molecule type" value="Genomic_DNA"/>
</dbReference>
<organism evidence="7 8">
    <name type="scientific">Pontiella desulfatans</name>
    <dbReference type="NCBI Taxonomy" id="2750659"/>
    <lineage>
        <taxon>Bacteria</taxon>
        <taxon>Pseudomonadati</taxon>
        <taxon>Kiritimatiellota</taxon>
        <taxon>Kiritimatiellia</taxon>
        <taxon>Kiritimatiellales</taxon>
        <taxon>Pontiellaceae</taxon>
        <taxon>Pontiella</taxon>
    </lineage>
</organism>
<keyword evidence="8" id="KW-1185">Reference proteome</keyword>
<accession>A0A6C2UBG2</accession>